<protein>
    <recommendedName>
        <fullName evidence="1">PML C-terminal domain-containing protein</fullName>
    </recommendedName>
</protein>
<dbReference type="Pfam" id="PF25244">
    <property type="entry name" value="PML_C"/>
    <property type="match status" value="1"/>
</dbReference>
<dbReference type="AlphaFoldDB" id="A0A2B4S684"/>
<dbReference type="EMBL" id="LSMT01000164">
    <property type="protein sequence ID" value="PFX24896.1"/>
    <property type="molecule type" value="Genomic_DNA"/>
</dbReference>
<keyword evidence="3" id="KW-1185">Reference proteome</keyword>
<evidence type="ECO:0000313" key="3">
    <source>
        <dbReference type="Proteomes" id="UP000225706"/>
    </source>
</evidence>
<proteinExistence type="predicted"/>
<organism evidence="2 3">
    <name type="scientific">Stylophora pistillata</name>
    <name type="common">Smooth cauliflower coral</name>
    <dbReference type="NCBI Taxonomy" id="50429"/>
    <lineage>
        <taxon>Eukaryota</taxon>
        <taxon>Metazoa</taxon>
        <taxon>Cnidaria</taxon>
        <taxon>Anthozoa</taxon>
        <taxon>Hexacorallia</taxon>
        <taxon>Scleractinia</taxon>
        <taxon>Astrocoeniina</taxon>
        <taxon>Pocilloporidae</taxon>
        <taxon>Stylophora</taxon>
    </lineage>
</organism>
<reference evidence="3" key="1">
    <citation type="journal article" date="2017" name="bioRxiv">
        <title>Comparative analysis of the genomes of Stylophora pistillata and Acropora digitifera provides evidence for extensive differences between species of corals.</title>
        <authorList>
            <person name="Voolstra C.R."/>
            <person name="Li Y."/>
            <person name="Liew Y.J."/>
            <person name="Baumgarten S."/>
            <person name="Zoccola D."/>
            <person name="Flot J.-F."/>
            <person name="Tambutte S."/>
            <person name="Allemand D."/>
            <person name="Aranda M."/>
        </authorList>
    </citation>
    <scope>NUCLEOTIDE SEQUENCE [LARGE SCALE GENOMIC DNA]</scope>
</reference>
<sequence length="280" mass="32391">MDFLDGRHERMYTFKDKLYLQGDNGLLVKENIIQKIAESGLCYDDLKDLYNNGGKEALVSILSKSPTTSRRSAPRGTKHPDTLHKLIQHFQAQSTQKVNQAQLIQHFQAQSIQKLPSSVNLNPTPGELMENNTPLIRKRQKKKGQVLDYGIQAEDDVPDMNLGDLVDEPVLPQNDKQIVPKPPSYEGTFPEFYIDPQYSPEQPPEYYEDEVPDYEIEDGDMERYFLNKLNIQDHENVEKILNQETMNQQTKMQYIFVKLSKTQKKETTIKWSKSTINNNI</sequence>
<evidence type="ECO:0000313" key="2">
    <source>
        <dbReference type="EMBL" id="PFX24896.1"/>
    </source>
</evidence>
<evidence type="ECO:0000259" key="1">
    <source>
        <dbReference type="Pfam" id="PF25244"/>
    </source>
</evidence>
<feature type="domain" description="PML C-terminal" evidence="1">
    <location>
        <begin position="28"/>
        <end position="93"/>
    </location>
</feature>
<name>A0A2B4S684_STYPI</name>
<dbReference type="InterPro" id="IPR057617">
    <property type="entry name" value="PML_C"/>
</dbReference>
<accession>A0A2B4S684</accession>
<dbReference type="Proteomes" id="UP000225706">
    <property type="component" value="Unassembled WGS sequence"/>
</dbReference>
<comment type="caution">
    <text evidence="2">The sequence shown here is derived from an EMBL/GenBank/DDBJ whole genome shotgun (WGS) entry which is preliminary data.</text>
</comment>
<gene>
    <name evidence="2" type="ORF">AWC38_SpisGene10486</name>
</gene>